<reference evidence="13 14" key="1">
    <citation type="submission" date="2019-07" db="EMBL/GenBank/DDBJ databases">
        <title>Insights of Desulfuromonas acetexigens electromicrobiology.</title>
        <authorList>
            <person name="Katuri K."/>
            <person name="Sapireddy V."/>
            <person name="Shaw D.R."/>
            <person name="Saikaly P."/>
        </authorList>
    </citation>
    <scope>NUCLEOTIDE SEQUENCE [LARGE SCALE GENOMIC DNA]</scope>
    <source>
        <strain evidence="13 14">2873</strain>
    </source>
</reference>
<dbReference type="InterPro" id="IPR004358">
    <property type="entry name" value="Sig_transdc_His_kin-like_C"/>
</dbReference>
<feature type="transmembrane region" description="Helical" evidence="9">
    <location>
        <begin position="21"/>
        <end position="45"/>
    </location>
</feature>
<keyword evidence="3" id="KW-0597">Phosphoprotein</keyword>
<dbReference type="GO" id="GO:0006355">
    <property type="term" value="P:regulation of DNA-templated transcription"/>
    <property type="evidence" value="ECO:0007669"/>
    <property type="project" value="InterPro"/>
</dbReference>
<dbReference type="PRINTS" id="PR00344">
    <property type="entry name" value="BCTRLSENSOR"/>
</dbReference>
<dbReference type="Gene3D" id="1.10.287.130">
    <property type="match status" value="1"/>
</dbReference>
<comment type="catalytic activity">
    <reaction evidence="1">
        <text>ATP + protein L-histidine = ADP + protein N-phospho-L-histidine.</text>
        <dbReference type="EC" id="2.7.13.3"/>
    </reaction>
</comment>
<sequence length="558" mass="61944">MRKLLEILRRPHPNRVARSQLRWYLLVRALIIALFLLGAVVYQWYGRGLALSPVLLALYLIGGLCAAQIGLSALLLPHVRRTRLFIQGQVVWDLLLATALIYVTGGIESLFSFLYIFVIIGASLFFARRDILFVASASAILYGSLLDLQYYGYLPFFGGSGLSQRVDGNAVFYSVFVNVLAFFCTALFSTILVDRLRRSEAALEKREIDFEELENLNRTILANVTSGLMIINPEGRIRSFNQAAGRISGLSLSEVYNRSLSELFPDFQVFDERGFLLVNRRECPFVTSDGRSLTLGYASSLMRDSQGKVLGLLVAFQDLSEFKLLEEQLKRADRLAAVGRLASGMAHEIRNPLASISGSAQLLLEGRHLTEAEQRLMKIIVKEAQRLNVLLTDFLVYARPRPAQRLMVDVARLVDELIAVLAGDQRFSGLRLVRAYSGPFRLVVDRQQLRQALWNLAINAAEVMSEGGTLTFGILPEESAIYVEDSGPGIAEELRGRIFEPFFTTKDKGSGLGLATVHAIVEGHSGEVRVEPGAAGGTRFTIRLPQRSEPGSVTEERP</sequence>
<dbReference type="EC" id="2.7.13.3" evidence="2"/>
<evidence type="ECO:0000259" key="10">
    <source>
        <dbReference type="PROSITE" id="PS50109"/>
    </source>
</evidence>
<feature type="domain" description="PAS" evidence="11">
    <location>
        <begin position="213"/>
        <end position="264"/>
    </location>
</feature>
<dbReference type="Gene3D" id="3.30.565.10">
    <property type="entry name" value="Histidine kinase-like ATPase, C-terminal domain"/>
    <property type="match status" value="1"/>
</dbReference>
<dbReference type="InterPro" id="IPR003661">
    <property type="entry name" value="HisK_dim/P_dom"/>
</dbReference>
<keyword evidence="14" id="KW-1185">Reference proteome</keyword>
<feature type="domain" description="PAC" evidence="12">
    <location>
        <begin position="279"/>
        <end position="331"/>
    </location>
</feature>
<keyword evidence="9" id="KW-0472">Membrane</keyword>
<dbReference type="InterPro" id="IPR005467">
    <property type="entry name" value="His_kinase_dom"/>
</dbReference>
<feature type="domain" description="Histidine kinase" evidence="10">
    <location>
        <begin position="344"/>
        <end position="548"/>
    </location>
</feature>
<dbReference type="SUPFAM" id="SSF55874">
    <property type="entry name" value="ATPase domain of HSP90 chaperone/DNA topoisomerase II/histidine kinase"/>
    <property type="match status" value="1"/>
</dbReference>
<keyword evidence="9" id="KW-1133">Transmembrane helix</keyword>
<dbReference type="PANTHER" id="PTHR43065:SF10">
    <property type="entry name" value="PEROXIDE STRESS-ACTIVATED HISTIDINE KINASE MAK3"/>
    <property type="match status" value="1"/>
</dbReference>
<dbReference type="InterPro" id="IPR003594">
    <property type="entry name" value="HATPase_dom"/>
</dbReference>
<dbReference type="CDD" id="cd00130">
    <property type="entry name" value="PAS"/>
    <property type="match status" value="1"/>
</dbReference>
<feature type="transmembrane region" description="Helical" evidence="9">
    <location>
        <begin position="109"/>
        <end position="126"/>
    </location>
</feature>
<dbReference type="GO" id="GO:0000155">
    <property type="term" value="F:phosphorelay sensor kinase activity"/>
    <property type="evidence" value="ECO:0007669"/>
    <property type="project" value="InterPro"/>
</dbReference>
<keyword evidence="7" id="KW-0067">ATP-binding</keyword>
<dbReference type="AlphaFoldDB" id="A0A550JHW6"/>
<dbReference type="PANTHER" id="PTHR43065">
    <property type="entry name" value="SENSOR HISTIDINE KINASE"/>
    <property type="match status" value="1"/>
</dbReference>
<name>A0A550JHW6_9BACT</name>
<feature type="transmembrane region" description="Helical" evidence="9">
    <location>
        <begin position="171"/>
        <end position="193"/>
    </location>
</feature>
<dbReference type="PROSITE" id="PS50109">
    <property type="entry name" value="HIS_KIN"/>
    <property type="match status" value="1"/>
</dbReference>
<keyword evidence="4" id="KW-0808">Transferase</keyword>
<keyword evidence="6" id="KW-0418">Kinase</keyword>
<evidence type="ECO:0000256" key="6">
    <source>
        <dbReference type="ARBA" id="ARBA00022777"/>
    </source>
</evidence>
<accession>A0A550JHW6</accession>
<dbReference type="Pfam" id="PF00989">
    <property type="entry name" value="PAS"/>
    <property type="match status" value="1"/>
</dbReference>
<evidence type="ECO:0000256" key="4">
    <source>
        <dbReference type="ARBA" id="ARBA00022679"/>
    </source>
</evidence>
<proteinExistence type="predicted"/>
<evidence type="ECO:0000313" key="14">
    <source>
        <dbReference type="Proteomes" id="UP000317155"/>
    </source>
</evidence>
<evidence type="ECO:0000313" key="13">
    <source>
        <dbReference type="EMBL" id="TRO82788.1"/>
    </source>
</evidence>
<dbReference type="NCBIfam" id="TIGR00229">
    <property type="entry name" value="sensory_box"/>
    <property type="match status" value="1"/>
</dbReference>
<dbReference type="CDD" id="cd00082">
    <property type="entry name" value="HisKA"/>
    <property type="match status" value="1"/>
</dbReference>
<evidence type="ECO:0000256" key="5">
    <source>
        <dbReference type="ARBA" id="ARBA00022741"/>
    </source>
</evidence>
<dbReference type="InterPro" id="IPR036097">
    <property type="entry name" value="HisK_dim/P_sf"/>
</dbReference>
<evidence type="ECO:0000256" key="2">
    <source>
        <dbReference type="ARBA" id="ARBA00012438"/>
    </source>
</evidence>
<dbReference type="OrthoDB" id="9773941at2"/>
<dbReference type="InterPro" id="IPR000014">
    <property type="entry name" value="PAS"/>
</dbReference>
<dbReference type="PROSITE" id="PS50113">
    <property type="entry name" value="PAC"/>
    <property type="match status" value="1"/>
</dbReference>
<dbReference type="Pfam" id="PF02518">
    <property type="entry name" value="HATPase_c"/>
    <property type="match status" value="1"/>
</dbReference>
<dbReference type="Pfam" id="PF00512">
    <property type="entry name" value="HisKA"/>
    <property type="match status" value="1"/>
</dbReference>
<gene>
    <name evidence="13" type="ORF">FL622_06335</name>
</gene>
<protein>
    <recommendedName>
        <fullName evidence="2">histidine kinase</fullName>
        <ecNumber evidence="2">2.7.13.3</ecNumber>
    </recommendedName>
</protein>
<keyword evidence="8" id="KW-0902">Two-component regulatory system</keyword>
<keyword evidence="5" id="KW-0547">Nucleotide-binding</keyword>
<evidence type="ECO:0000256" key="3">
    <source>
        <dbReference type="ARBA" id="ARBA00022553"/>
    </source>
</evidence>
<dbReference type="SMART" id="SM00387">
    <property type="entry name" value="HATPase_c"/>
    <property type="match status" value="1"/>
</dbReference>
<feature type="transmembrane region" description="Helical" evidence="9">
    <location>
        <begin position="131"/>
        <end position="151"/>
    </location>
</feature>
<dbReference type="Gene3D" id="3.30.450.20">
    <property type="entry name" value="PAS domain"/>
    <property type="match status" value="1"/>
</dbReference>
<dbReference type="Pfam" id="PF25323">
    <property type="entry name" value="6TM_PilS"/>
    <property type="match status" value="1"/>
</dbReference>
<dbReference type="InterPro" id="IPR036890">
    <property type="entry name" value="HATPase_C_sf"/>
</dbReference>
<dbReference type="InterPro" id="IPR000700">
    <property type="entry name" value="PAS-assoc_C"/>
</dbReference>
<dbReference type="InterPro" id="IPR013767">
    <property type="entry name" value="PAS_fold"/>
</dbReference>
<dbReference type="GO" id="GO:0005524">
    <property type="term" value="F:ATP binding"/>
    <property type="evidence" value="ECO:0007669"/>
    <property type="project" value="UniProtKB-KW"/>
</dbReference>
<feature type="transmembrane region" description="Helical" evidence="9">
    <location>
        <begin position="57"/>
        <end position="77"/>
    </location>
</feature>
<dbReference type="InterPro" id="IPR035965">
    <property type="entry name" value="PAS-like_dom_sf"/>
</dbReference>
<dbReference type="SMART" id="SM00091">
    <property type="entry name" value="PAS"/>
    <property type="match status" value="1"/>
</dbReference>
<comment type="caution">
    <text evidence="13">The sequence shown here is derived from an EMBL/GenBank/DDBJ whole genome shotgun (WGS) entry which is preliminary data.</text>
</comment>
<dbReference type="SUPFAM" id="SSF55785">
    <property type="entry name" value="PYP-like sensor domain (PAS domain)"/>
    <property type="match status" value="1"/>
</dbReference>
<evidence type="ECO:0000256" key="1">
    <source>
        <dbReference type="ARBA" id="ARBA00000085"/>
    </source>
</evidence>
<evidence type="ECO:0000256" key="9">
    <source>
        <dbReference type="SAM" id="Phobius"/>
    </source>
</evidence>
<dbReference type="Proteomes" id="UP000317155">
    <property type="component" value="Unassembled WGS sequence"/>
</dbReference>
<organism evidence="13 14">
    <name type="scientific">Trichloromonas acetexigens</name>
    <dbReference type="NCBI Taxonomy" id="38815"/>
    <lineage>
        <taxon>Bacteria</taxon>
        <taxon>Pseudomonadati</taxon>
        <taxon>Thermodesulfobacteriota</taxon>
        <taxon>Desulfuromonadia</taxon>
        <taxon>Desulfuromonadales</taxon>
        <taxon>Trichloromonadaceae</taxon>
        <taxon>Trichloromonas</taxon>
    </lineage>
</organism>
<evidence type="ECO:0000256" key="7">
    <source>
        <dbReference type="ARBA" id="ARBA00022840"/>
    </source>
</evidence>
<evidence type="ECO:0000259" key="11">
    <source>
        <dbReference type="PROSITE" id="PS50112"/>
    </source>
</evidence>
<dbReference type="SUPFAM" id="SSF47384">
    <property type="entry name" value="Homodimeric domain of signal transducing histidine kinase"/>
    <property type="match status" value="1"/>
</dbReference>
<dbReference type="PROSITE" id="PS50112">
    <property type="entry name" value="PAS"/>
    <property type="match status" value="1"/>
</dbReference>
<feature type="transmembrane region" description="Helical" evidence="9">
    <location>
        <begin position="84"/>
        <end position="103"/>
    </location>
</feature>
<evidence type="ECO:0000259" key="12">
    <source>
        <dbReference type="PROSITE" id="PS50113"/>
    </source>
</evidence>
<dbReference type="EMBL" id="VJVV01000003">
    <property type="protein sequence ID" value="TRO82788.1"/>
    <property type="molecule type" value="Genomic_DNA"/>
</dbReference>
<dbReference type="SMART" id="SM00388">
    <property type="entry name" value="HisKA"/>
    <property type="match status" value="1"/>
</dbReference>
<dbReference type="RefSeq" id="WP_092057090.1">
    <property type="nucleotide sequence ID" value="NZ_FOJJ01000023.1"/>
</dbReference>
<evidence type="ECO:0000256" key="8">
    <source>
        <dbReference type="ARBA" id="ARBA00023012"/>
    </source>
</evidence>
<keyword evidence="9" id="KW-0812">Transmembrane</keyword>